<evidence type="ECO:0000313" key="2">
    <source>
        <dbReference type="Proteomes" id="UP000199128"/>
    </source>
</evidence>
<dbReference type="EMBL" id="FOGP01000007">
    <property type="protein sequence ID" value="SER67474.1"/>
    <property type="molecule type" value="Genomic_DNA"/>
</dbReference>
<proteinExistence type="predicted"/>
<organism evidence="1 2">
    <name type="scientific">Parafannyhessea umbonata</name>
    <dbReference type="NCBI Taxonomy" id="604330"/>
    <lineage>
        <taxon>Bacteria</taxon>
        <taxon>Bacillati</taxon>
        <taxon>Actinomycetota</taxon>
        <taxon>Coriobacteriia</taxon>
        <taxon>Coriobacteriales</taxon>
        <taxon>Atopobiaceae</taxon>
        <taxon>Parafannyhessea</taxon>
    </lineage>
</organism>
<evidence type="ECO:0000313" key="1">
    <source>
        <dbReference type="EMBL" id="SER67474.1"/>
    </source>
</evidence>
<sequence length="108" mass="12252">MDWLRNSSGVSPFSLTRLLEPSAVPIVLVLPAHVELYDWVRPSGVFGIGMSSISSRCVMFWRWEMDHATIYLLPKSQVGAKYVLADAYTPSSLLSESSMMPYLRYFIM</sequence>
<dbReference type="Proteomes" id="UP000199128">
    <property type="component" value="Unassembled WGS sequence"/>
</dbReference>
<gene>
    <name evidence="1" type="ORF">SAMN05216446_1689</name>
</gene>
<name>A0A1H9R421_9ACTN</name>
<protein>
    <submittedName>
        <fullName evidence="1">Uncharacterized protein</fullName>
    </submittedName>
</protein>
<reference evidence="2" key="1">
    <citation type="submission" date="2016-10" db="EMBL/GenBank/DDBJ databases">
        <authorList>
            <person name="Varghese N."/>
            <person name="Submissions S."/>
        </authorList>
    </citation>
    <scope>NUCLEOTIDE SEQUENCE [LARGE SCALE GENOMIC DNA]</scope>
    <source>
        <strain evidence="2">KHGC19</strain>
    </source>
</reference>
<accession>A0A1H9R421</accession>
<dbReference type="AlphaFoldDB" id="A0A1H9R421"/>